<dbReference type="GO" id="GO:0003677">
    <property type="term" value="F:DNA binding"/>
    <property type="evidence" value="ECO:0007669"/>
    <property type="project" value="UniProtKB-KW"/>
</dbReference>
<dbReference type="SMART" id="SM00614">
    <property type="entry name" value="ZnF_BED"/>
    <property type="match status" value="1"/>
</dbReference>
<reference evidence="10" key="2">
    <citation type="submission" date="2025-09" db="UniProtKB">
        <authorList>
            <consortium name="Ensembl"/>
        </authorList>
    </citation>
    <scope>IDENTIFICATION</scope>
</reference>
<dbReference type="Proteomes" id="UP000694389">
    <property type="component" value="Unassembled WGS sequence"/>
</dbReference>
<keyword evidence="3 7" id="KW-0863">Zinc-finger</keyword>
<evidence type="ECO:0000313" key="10">
    <source>
        <dbReference type="Ensembl" id="ENSDLAP00005033739.1"/>
    </source>
</evidence>
<feature type="domain" description="BED-type" evidence="9">
    <location>
        <begin position="5"/>
        <end position="57"/>
    </location>
</feature>
<feature type="region of interest" description="Disordered" evidence="8">
    <location>
        <begin position="502"/>
        <end position="526"/>
    </location>
</feature>
<evidence type="ECO:0000256" key="8">
    <source>
        <dbReference type="SAM" id="MobiDB-lite"/>
    </source>
</evidence>
<keyword evidence="5" id="KW-0238">DNA-binding</keyword>
<comment type="subcellular location">
    <subcellularLocation>
        <location evidence="1">Nucleus</location>
    </subcellularLocation>
</comment>
<evidence type="ECO:0000256" key="4">
    <source>
        <dbReference type="ARBA" id="ARBA00022833"/>
    </source>
</evidence>
<dbReference type="InterPro" id="IPR012337">
    <property type="entry name" value="RNaseH-like_sf"/>
</dbReference>
<organism evidence="10 11">
    <name type="scientific">Dicentrarchus labrax</name>
    <name type="common">European seabass</name>
    <name type="synonym">Morone labrax</name>
    <dbReference type="NCBI Taxonomy" id="13489"/>
    <lineage>
        <taxon>Eukaryota</taxon>
        <taxon>Metazoa</taxon>
        <taxon>Chordata</taxon>
        <taxon>Craniata</taxon>
        <taxon>Vertebrata</taxon>
        <taxon>Euteleostomi</taxon>
        <taxon>Actinopterygii</taxon>
        <taxon>Neopterygii</taxon>
        <taxon>Teleostei</taxon>
        <taxon>Neoteleostei</taxon>
        <taxon>Acanthomorphata</taxon>
        <taxon>Eupercaria</taxon>
        <taxon>Moronidae</taxon>
        <taxon>Dicentrarchus</taxon>
    </lineage>
</organism>
<keyword evidence="11" id="KW-1185">Reference proteome</keyword>
<sequence length="649" mass="72152">LSLKRNKSAIWKYFTTCDADVTKVVCNICQRVVSRGKDLGHLTTSTMHNHMHYKHRNVAGIRSTQSSRRSQPTPTPPALLPFAPLVFQSLQSEALDQPNHPLTQTITKIVGEMICVDLLPYSFVENKGFCKLMNVMAPHYTLPAGIHFSNKVVPQLHQRVKTKVQESLENIEGDVVHCTADIWTRKFSTSSYLSLTGHWFVQNISEGGEVTHKRTSALLNMKVIDTEYTPAEILQHLQDIVEEWQTMVPRRFTVGFFVTNNTCNMVKAMSDSGFEHIRCMAHSLHLIVTGAIEESHGVVSVINTARQVTSTVHVSNKAIAKLHEIQEQLGLAVASLIHDVPTRWNTVLLMLQRLLEQKEALMAMSTEMDLGGSFSEHQWTLMEAVVKVLEPFEEATRTVCQDDTSISSVIPCIQALRAALNELIANKDVGDLLETRELVGLLQSHLEEHFQPVFETPTNTYFKATLLDPRFKIMPMALLSKLEFERLKAAVAVEVEELLEQDSMPSAGEAGSSSGVGQESEGTSSKPTSLFWGAMQSLTAHNAASLSKTVTSSGLLETYLAESSMQSLDSDPVISYWSAKMSQYLALAQVAIKYLACPPTSVSSERLFSTGEDAVAPDHRLLPVHEPQLVFTKYNLKSVWGFLFMLGCH</sequence>
<proteinExistence type="predicted"/>
<dbReference type="GO" id="GO:0008270">
    <property type="term" value="F:zinc ion binding"/>
    <property type="evidence" value="ECO:0007669"/>
    <property type="project" value="UniProtKB-KW"/>
</dbReference>
<feature type="compositionally biased region" description="Low complexity" evidence="8">
    <location>
        <begin position="506"/>
        <end position="525"/>
    </location>
</feature>
<dbReference type="InterPro" id="IPR008906">
    <property type="entry name" value="HATC_C_dom"/>
</dbReference>
<dbReference type="PROSITE" id="PS50808">
    <property type="entry name" value="ZF_BED"/>
    <property type="match status" value="1"/>
</dbReference>
<keyword evidence="2" id="KW-0479">Metal-binding</keyword>
<accession>A0A8C4GWZ3</accession>
<dbReference type="GO" id="GO:0046983">
    <property type="term" value="F:protein dimerization activity"/>
    <property type="evidence" value="ECO:0007669"/>
    <property type="project" value="InterPro"/>
</dbReference>
<dbReference type="GO" id="GO:0005634">
    <property type="term" value="C:nucleus"/>
    <property type="evidence" value="ECO:0007669"/>
    <property type="project" value="UniProtKB-SubCell"/>
</dbReference>
<evidence type="ECO:0000259" key="9">
    <source>
        <dbReference type="PROSITE" id="PS50808"/>
    </source>
</evidence>
<dbReference type="Ensembl" id="ENSDLAT00005036006.2">
    <property type="protein sequence ID" value="ENSDLAP00005033739.1"/>
    <property type="gene ID" value="ENSDLAG00005015104.2"/>
</dbReference>
<dbReference type="Pfam" id="PF02892">
    <property type="entry name" value="zf-BED"/>
    <property type="match status" value="1"/>
</dbReference>
<dbReference type="SUPFAM" id="SSF140996">
    <property type="entry name" value="Hermes dimerisation domain"/>
    <property type="match status" value="1"/>
</dbReference>
<dbReference type="PANTHER" id="PTHR47241:SF1">
    <property type="entry name" value="BED-TYPE DOMAIN-CONTAINING PROTEIN"/>
    <property type="match status" value="1"/>
</dbReference>
<name>A0A8C4GWZ3_DICLA</name>
<evidence type="ECO:0000256" key="2">
    <source>
        <dbReference type="ARBA" id="ARBA00022723"/>
    </source>
</evidence>
<keyword evidence="6" id="KW-0539">Nucleus</keyword>
<protein>
    <recommendedName>
        <fullName evidence="9">BED-type domain-containing protein</fullName>
    </recommendedName>
</protein>
<dbReference type="InterPro" id="IPR052865">
    <property type="entry name" value="Zinc_finger_BED"/>
</dbReference>
<dbReference type="InterPro" id="IPR003656">
    <property type="entry name" value="Znf_BED"/>
</dbReference>
<keyword evidence="4" id="KW-0862">Zinc</keyword>
<dbReference type="PANTHER" id="PTHR47241">
    <property type="entry name" value="FINGER PROTEIN, PUTATIVE-RELATED"/>
    <property type="match status" value="1"/>
</dbReference>
<dbReference type="AlphaFoldDB" id="A0A8C4GWZ3"/>
<evidence type="ECO:0000256" key="6">
    <source>
        <dbReference type="ARBA" id="ARBA00023242"/>
    </source>
</evidence>
<dbReference type="SUPFAM" id="SSF57667">
    <property type="entry name" value="beta-beta-alpha zinc fingers"/>
    <property type="match status" value="1"/>
</dbReference>
<evidence type="ECO:0000256" key="3">
    <source>
        <dbReference type="ARBA" id="ARBA00022771"/>
    </source>
</evidence>
<reference evidence="10" key="1">
    <citation type="submission" date="2025-08" db="UniProtKB">
        <authorList>
            <consortium name="Ensembl"/>
        </authorList>
    </citation>
    <scope>IDENTIFICATION</scope>
</reference>
<evidence type="ECO:0000313" key="11">
    <source>
        <dbReference type="Proteomes" id="UP000694389"/>
    </source>
</evidence>
<evidence type="ECO:0000256" key="1">
    <source>
        <dbReference type="ARBA" id="ARBA00004123"/>
    </source>
</evidence>
<dbReference type="SUPFAM" id="SSF53098">
    <property type="entry name" value="Ribonuclease H-like"/>
    <property type="match status" value="1"/>
</dbReference>
<dbReference type="GeneTree" id="ENSGT00940000161131"/>
<dbReference type="Pfam" id="PF05699">
    <property type="entry name" value="Dimer_Tnp_hAT"/>
    <property type="match status" value="1"/>
</dbReference>
<evidence type="ECO:0000256" key="7">
    <source>
        <dbReference type="PROSITE-ProRule" id="PRU00027"/>
    </source>
</evidence>
<evidence type="ECO:0000256" key="5">
    <source>
        <dbReference type="ARBA" id="ARBA00023125"/>
    </source>
</evidence>
<dbReference type="InterPro" id="IPR036236">
    <property type="entry name" value="Znf_C2H2_sf"/>
</dbReference>